<reference evidence="3 4" key="1">
    <citation type="submission" date="2018-10" db="EMBL/GenBank/DDBJ databases">
        <authorList>
            <consortium name="Pathogen Informatics"/>
        </authorList>
    </citation>
    <scope>NUCLEOTIDE SEQUENCE [LARGE SCALE GENOMIC DNA]</scope>
</reference>
<evidence type="ECO:0000259" key="2">
    <source>
        <dbReference type="Pfam" id="PF07741"/>
    </source>
</evidence>
<feature type="region of interest" description="Disordered" evidence="1">
    <location>
        <begin position="318"/>
        <end position="367"/>
    </location>
</feature>
<evidence type="ECO:0000313" key="3">
    <source>
        <dbReference type="EMBL" id="VDD83127.1"/>
    </source>
</evidence>
<feature type="region of interest" description="Disordered" evidence="1">
    <location>
        <begin position="135"/>
        <end position="154"/>
    </location>
</feature>
<keyword evidence="4" id="KW-1185">Reference proteome</keyword>
<feature type="compositionally biased region" description="Acidic residues" evidence="1">
    <location>
        <begin position="454"/>
        <end position="487"/>
    </location>
</feature>
<gene>
    <name evidence="3" type="ORF">MCOS_LOCUS9130</name>
</gene>
<feature type="region of interest" description="Disordered" evidence="1">
    <location>
        <begin position="42"/>
        <end position="61"/>
    </location>
</feature>
<dbReference type="InterPro" id="IPR011665">
    <property type="entry name" value="BRF1_TBP-bd_dom"/>
</dbReference>
<organism evidence="3 4">
    <name type="scientific">Mesocestoides corti</name>
    <name type="common">Flatworm</name>
    <dbReference type="NCBI Taxonomy" id="53468"/>
    <lineage>
        <taxon>Eukaryota</taxon>
        <taxon>Metazoa</taxon>
        <taxon>Spiralia</taxon>
        <taxon>Lophotrochozoa</taxon>
        <taxon>Platyhelminthes</taxon>
        <taxon>Cestoda</taxon>
        <taxon>Eucestoda</taxon>
        <taxon>Cyclophyllidea</taxon>
        <taxon>Mesocestoididae</taxon>
        <taxon>Mesocestoides</taxon>
    </lineage>
</organism>
<dbReference type="STRING" id="53468.A0A0R3UMY7"/>
<dbReference type="OrthoDB" id="511529at2759"/>
<feature type="region of interest" description="Disordered" evidence="1">
    <location>
        <begin position="386"/>
        <end position="487"/>
    </location>
</feature>
<dbReference type="AlphaFoldDB" id="A0A0R3UMY7"/>
<feature type="compositionally biased region" description="Basic residues" evidence="1">
    <location>
        <begin position="327"/>
        <end position="346"/>
    </location>
</feature>
<dbReference type="Proteomes" id="UP000267029">
    <property type="component" value="Unassembled WGS sequence"/>
</dbReference>
<feature type="domain" description="Brf1 TBP-binding" evidence="2">
    <location>
        <begin position="282"/>
        <end position="383"/>
    </location>
</feature>
<evidence type="ECO:0000256" key="1">
    <source>
        <dbReference type="SAM" id="MobiDB-lite"/>
    </source>
</evidence>
<evidence type="ECO:0000313" key="4">
    <source>
        <dbReference type="Proteomes" id="UP000267029"/>
    </source>
</evidence>
<sequence length="487" mass="54099">MHFNVITRFPAPSHQTGMPSCLPLDLAKSKGLKHLFAPDKANADADANDDDEAVTSAKKSRSSRQVLRDVLDGVVDPDILDSCVEDLELITAHSGNRLCELMQATQQARDARDAALEAAAGGTGVVVDGGNDTTASEDTKHFADTPSPSKPMICPTDESLKLPHFLSPIKPAPPTSSVNNGSDDQKDVKVSYAIDLTDIDEEELDRSTDPLDVVPQEDEDVPEMRALVSRERIEGTTNVEMCIEMFTILSSNPCMCHTRGPWLFVIRGGVPNSLRSRLSTAVHEYFLNPQEVMVKATLWISENASFLEEQRRKRAEKQRLKEELAKQPRRPRRVARKIYQRQRRMPWHAPDKRDPAGAFSDDDEATQLKPLSKKINYAALETIVGEGARSEKSTPVPEAEGHASTVDQSRAPPRAPSTERANRLLETTIQDSSVPSNLFPTSKSSPALLQQAPQEEEDTEFEVEEDEPEDNEDDEEEVDWQEGEDLW</sequence>
<accession>A0A0R3UMY7</accession>
<dbReference type="Pfam" id="PF07741">
    <property type="entry name" value="BRF1"/>
    <property type="match status" value="1"/>
</dbReference>
<dbReference type="Gene3D" id="1.20.5.650">
    <property type="entry name" value="Single helix bin"/>
    <property type="match status" value="1"/>
</dbReference>
<proteinExistence type="predicted"/>
<feature type="compositionally biased region" description="Polar residues" evidence="1">
    <location>
        <begin position="425"/>
        <end position="453"/>
    </location>
</feature>
<dbReference type="EMBL" id="UXSR01005646">
    <property type="protein sequence ID" value="VDD83127.1"/>
    <property type="molecule type" value="Genomic_DNA"/>
</dbReference>
<protein>
    <recommendedName>
        <fullName evidence="2">Brf1 TBP-binding domain-containing protein</fullName>
    </recommendedName>
</protein>
<name>A0A0R3UMY7_MESCO</name>